<dbReference type="ESTHER" id="sulaa-c1dud5">
    <property type="family name" value="CarbLipBact_2"/>
</dbReference>
<reference evidence="3 4" key="1">
    <citation type="journal article" date="2009" name="J. Bacteriol.">
        <title>Complete and draft genome sequences of six members of the Aquificales.</title>
        <authorList>
            <person name="Reysenbach A.L."/>
            <person name="Hamamura N."/>
            <person name="Podar M."/>
            <person name="Griffiths E."/>
            <person name="Ferreira S."/>
            <person name="Hochstein R."/>
            <person name="Heidelberg J."/>
            <person name="Johnson J."/>
            <person name="Mead D."/>
            <person name="Pohorille A."/>
            <person name="Sarmiento M."/>
            <person name="Schweighofer K."/>
            <person name="Seshadri R."/>
            <person name="Voytek M.A."/>
        </authorList>
    </citation>
    <scope>NUCLEOTIDE SEQUENCE [LARGE SCALE GENOMIC DNA]</scope>
    <source>
        <strain evidence="4">Az-Fu1 / DSM 15241 / OCM 825</strain>
    </source>
</reference>
<dbReference type="HOGENOM" id="CLU_076594_1_0_0"/>
<dbReference type="PIRSF" id="PIRSF017388">
    <property type="entry name" value="Esterase_lipase"/>
    <property type="match status" value="1"/>
</dbReference>
<name>C1DUD5_SULAA</name>
<evidence type="ECO:0000313" key="4">
    <source>
        <dbReference type="Proteomes" id="UP000001369"/>
    </source>
</evidence>
<evidence type="ECO:0000313" key="3">
    <source>
        <dbReference type="EMBL" id="ACN98727.1"/>
    </source>
</evidence>
<dbReference type="InterPro" id="IPR029058">
    <property type="entry name" value="AB_hydrolase_fold"/>
</dbReference>
<sequence>MSYKDGFILKGEGKKALILLHGLTGSPFELRWIGGKFNQEGYDVYCPILPGHCTTVKDLEKTKWKDWLEAPRTLLKTIEKDYDEIYLAGLCVGGMLALLLSRESDKVKAVASWSPLVYLDGWTIPKAVVFLPLVLSTPLKHIFYFKEKYPYGIKNDKVRKKVLSLAEKTSFVYDRFTGIVLKELLDLSKYFVKQLPYIKKPTIIIHSKYDDVSSVKSAYTIYEKISSQKKKLIIVEDSYHMITIDNDKETVFEQTLKFFQ</sequence>
<feature type="domain" description="Serine aminopeptidase S33" evidence="2">
    <location>
        <begin position="13"/>
        <end position="247"/>
    </location>
</feature>
<dbReference type="eggNOG" id="COG1647">
    <property type="taxonomic scope" value="Bacteria"/>
</dbReference>
<evidence type="ECO:0000259" key="2">
    <source>
        <dbReference type="Pfam" id="PF12146"/>
    </source>
</evidence>
<dbReference type="OrthoDB" id="9786110at2"/>
<dbReference type="STRING" id="204536.SULAZ_0737"/>
<dbReference type="InterPro" id="IPR051044">
    <property type="entry name" value="MAG_DAG_Lipase"/>
</dbReference>
<dbReference type="Pfam" id="PF12146">
    <property type="entry name" value="Hydrolase_4"/>
    <property type="match status" value="1"/>
</dbReference>
<dbReference type="InterPro" id="IPR012354">
    <property type="entry name" value="Esterase_lipase"/>
</dbReference>
<dbReference type="AlphaFoldDB" id="C1DUD5"/>
<proteinExistence type="predicted"/>
<organism evidence="3 4">
    <name type="scientific">Sulfurihydrogenibium azorense (strain DSM 15241 / OCM 825 / Az-Fu1)</name>
    <dbReference type="NCBI Taxonomy" id="204536"/>
    <lineage>
        <taxon>Bacteria</taxon>
        <taxon>Pseudomonadati</taxon>
        <taxon>Aquificota</taxon>
        <taxon>Aquificia</taxon>
        <taxon>Aquificales</taxon>
        <taxon>Hydrogenothermaceae</taxon>
        <taxon>Sulfurihydrogenibium</taxon>
    </lineage>
</organism>
<evidence type="ECO:0000256" key="1">
    <source>
        <dbReference type="PIRSR" id="PIRSR017388-3"/>
    </source>
</evidence>
<feature type="site" description="Important for substrate specificity" evidence="1">
    <location>
        <position position="153"/>
    </location>
</feature>
<dbReference type="Proteomes" id="UP000001369">
    <property type="component" value="Chromosome"/>
</dbReference>
<dbReference type="EMBL" id="CP001229">
    <property type="protein sequence ID" value="ACN98727.1"/>
    <property type="molecule type" value="Genomic_DNA"/>
</dbReference>
<dbReference type="PANTHER" id="PTHR11614">
    <property type="entry name" value="PHOSPHOLIPASE-RELATED"/>
    <property type="match status" value="1"/>
</dbReference>
<gene>
    <name evidence="3" type="ordered locus">SULAZ_0737</name>
</gene>
<dbReference type="SUPFAM" id="SSF53474">
    <property type="entry name" value="alpha/beta-Hydrolases"/>
    <property type="match status" value="1"/>
</dbReference>
<dbReference type="InterPro" id="IPR022742">
    <property type="entry name" value="Hydrolase_4"/>
</dbReference>
<dbReference type="KEGG" id="saf:SULAZ_0737"/>
<keyword evidence="4" id="KW-1185">Reference proteome</keyword>
<accession>C1DUD5</accession>
<dbReference type="Gene3D" id="3.40.50.1820">
    <property type="entry name" value="alpha/beta hydrolase"/>
    <property type="match status" value="1"/>
</dbReference>
<protein>
    <submittedName>
        <fullName evidence="3">Putative carboxylesterase</fullName>
    </submittedName>
</protein>
<dbReference type="RefSeq" id="WP_012674048.1">
    <property type="nucleotide sequence ID" value="NC_012438.1"/>
</dbReference>
<dbReference type="GO" id="GO:0052689">
    <property type="term" value="F:carboxylic ester hydrolase activity"/>
    <property type="evidence" value="ECO:0007669"/>
    <property type="project" value="InterPro"/>
</dbReference>